<feature type="transmembrane region" description="Helical" evidence="1">
    <location>
        <begin position="78"/>
        <end position="98"/>
    </location>
</feature>
<reference evidence="2 3" key="1">
    <citation type="submission" date="2023-10" db="EMBL/GenBank/DDBJ databases">
        <title>Two novel species belonging to the OM43/NOR5 clade.</title>
        <authorList>
            <person name="Park M."/>
        </authorList>
    </citation>
    <scope>NUCLEOTIDE SEQUENCE [LARGE SCALE GENOMIC DNA]</scope>
    <source>
        <strain evidence="2 3">IMCC45268</strain>
    </source>
</reference>
<gene>
    <name evidence="2" type="ORF">R0137_10025</name>
</gene>
<organism evidence="2 3">
    <name type="scientific">Congregibacter brevis</name>
    <dbReference type="NCBI Taxonomy" id="3081201"/>
    <lineage>
        <taxon>Bacteria</taxon>
        <taxon>Pseudomonadati</taxon>
        <taxon>Pseudomonadota</taxon>
        <taxon>Gammaproteobacteria</taxon>
        <taxon>Cellvibrionales</taxon>
        <taxon>Halieaceae</taxon>
        <taxon>Congregibacter</taxon>
    </lineage>
</organism>
<keyword evidence="1" id="KW-0472">Membrane</keyword>
<evidence type="ECO:0000313" key="2">
    <source>
        <dbReference type="EMBL" id="WOJ95589.1"/>
    </source>
</evidence>
<name>A0ABZ0I7V1_9GAMM</name>
<evidence type="ECO:0000256" key="1">
    <source>
        <dbReference type="SAM" id="Phobius"/>
    </source>
</evidence>
<proteinExistence type="predicted"/>
<dbReference type="Proteomes" id="UP001626549">
    <property type="component" value="Chromosome"/>
</dbReference>
<keyword evidence="1" id="KW-1133">Transmembrane helix</keyword>
<evidence type="ECO:0000313" key="3">
    <source>
        <dbReference type="Proteomes" id="UP001626549"/>
    </source>
</evidence>
<keyword evidence="1" id="KW-0812">Transmembrane</keyword>
<protein>
    <submittedName>
        <fullName evidence="2">Uncharacterized protein</fullName>
    </submittedName>
</protein>
<dbReference type="RefSeq" id="WP_407326286.1">
    <property type="nucleotide sequence ID" value="NZ_CP136865.1"/>
</dbReference>
<sequence>MNELNEDLLYTLSQVTIALVGFSSISISIATQSKKNWGVFEKANAWCVFGFAVVSFLASIIPPVMVMAGLSAGTSLRAGFLVLAVGALPMGYGGVVLTRRLLAERGERDLLATALHH</sequence>
<keyword evidence="3" id="KW-1185">Reference proteome</keyword>
<feature type="transmembrane region" description="Helical" evidence="1">
    <location>
        <begin position="12"/>
        <end position="31"/>
    </location>
</feature>
<accession>A0ABZ0I7V1</accession>
<feature type="transmembrane region" description="Helical" evidence="1">
    <location>
        <begin position="43"/>
        <end position="66"/>
    </location>
</feature>
<dbReference type="EMBL" id="CP136865">
    <property type="protein sequence ID" value="WOJ95589.1"/>
    <property type="molecule type" value="Genomic_DNA"/>
</dbReference>